<dbReference type="EMBL" id="NAJO01000030">
    <property type="protein sequence ID" value="OQO01618.1"/>
    <property type="molecule type" value="Genomic_DNA"/>
</dbReference>
<sequence>MPSRSLRAGLALLSIAALANTGLAANTTSSTNTTASTYKLIADFSGSTFFNNFDSYTDPDLTNGFVNYLSATAAASSNLTGFFSYPEAGNLTTAFIRVDTLTSNPPAPGRASVRLSSKQTFNVGTLVVADIYHMPTGFGTWPALWMLGGGATWPAAGEIDIIESVHNSSANIMTLHTAPGCSVDNSTSFALGGGDAGTYASQLMNENCNTGNGADGCSNHGPAQTKVYSNQLSTAGEAFNEQDGGVYVTEWTTSGVKIWAFARDAVPSTLNTANPSTVGFPTPLASFSGKGCDFGAAFKNMTIIINTTLCGDWAGKVWESSGAKAATGVETCEAFVAGKPEEFVEAYWEVGGIRVFSSGSQ</sequence>
<dbReference type="PANTHER" id="PTHR10963:SF24">
    <property type="entry name" value="GLYCOSIDASE C21B10.07-RELATED"/>
    <property type="match status" value="1"/>
</dbReference>
<dbReference type="PROSITE" id="PS51762">
    <property type="entry name" value="GH16_2"/>
    <property type="match status" value="1"/>
</dbReference>
<dbReference type="GO" id="GO:0004553">
    <property type="term" value="F:hydrolase activity, hydrolyzing O-glycosyl compounds"/>
    <property type="evidence" value="ECO:0007669"/>
    <property type="project" value="InterPro"/>
</dbReference>
<name>A0A1V8SRG6_9PEZI</name>
<keyword evidence="4" id="KW-1185">Reference proteome</keyword>
<dbReference type="SUPFAM" id="SSF49899">
    <property type="entry name" value="Concanavalin A-like lectins/glucanases"/>
    <property type="match status" value="1"/>
</dbReference>
<dbReference type="GO" id="GO:0009251">
    <property type="term" value="P:glucan catabolic process"/>
    <property type="evidence" value="ECO:0007669"/>
    <property type="project" value="TreeGrafter"/>
</dbReference>
<dbReference type="AlphaFoldDB" id="A0A1V8SRG6"/>
<feature type="signal peptide" evidence="1">
    <location>
        <begin position="1"/>
        <end position="24"/>
    </location>
</feature>
<proteinExistence type="predicted"/>
<evidence type="ECO:0000259" key="2">
    <source>
        <dbReference type="PROSITE" id="PS51762"/>
    </source>
</evidence>
<dbReference type="OrthoDB" id="192832at2759"/>
<dbReference type="InterPro" id="IPR050546">
    <property type="entry name" value="Glycosyl_Hydrlase_16"/>
</dbReference>
<evidence type="ECO:0000313" key="4">
    <source>
        <dbReference type="Proteomes" id="UP000192596"/>
    </source>
</evidence>
<dbReference type="InterPro" id="IPR013320">
    <property type="entry name" value="ConA-like_dom_sf"/>
</dbReference>
<dbReference type="Proteomes" id="UP000192596">
    <property type="component" value="Unassembled WGS sequence"/>
</dbReference>
<evidence type="ECO:0000313" key="3">
    <source>
        <dbReference type="EMBL" id="OQO01618.1"/>
    </source>
</evidence>
<feature type="domain" description="GH16" evidence="2">
    <location>
        <begin position="27"/>
        <end position="322"/>
    </location>
</feature>
<accession>A0A1V8SRG6</accession>
<dbReference type="InParanoid" id="A0A1V8SRG6"/>
<dbReference type="CDD" id="cd02181">
    <property type="entry name" value="GH16_fungal_Lam16A_glucanase"/>
    <property type="match status" value="1"/>
</dbReference>
<dbReference type="Pfam" id="PF26113">
    <property type="entry name" value="GH16_XgeA"/>
    <property type="match status" value="1"/>
</dbReference>
<reference evidence="4" key="1">
    <citation type="submission" date="2017-03" db="EMBL/GenBank/DDBJ databases">
        <title>Genomes of endolithic fungi from Antarctica.</title>
        <authorList>
            <person name="Coleine C."/>
            <person name="Masonjones S."/>
            <person name="Stajich J.E."/>
        </authorList>
    </citation>
    <scope>NUCLEOTIDE SEQUENCE [LARGE SCALE GENOMIC DNA]</scope>
    <source>
        <strain evidence="4">CCFEE 5527</strain>
    </source>
</reference>
<keyword evidence="1" id="KW-0732">Signal</keyword>
<dbReference type="PANTHER" id="PTHR10963">
    <property type="entry name" value="GLYCOSYL HYDROLASE-RELATED"/>
    <property type="match status" value="1"/>
</dbReference>
<evidence type="ECO:0000256" key="1">
    <source>
        <dbReference type="SAM" id="SignalP"/>
    </source>
</evidence>
<organism evidence="3 4">
    <name type="scientific">Cryoendolithus antarcticus</name>
    <dbReference type="NCBI Taxonomy" id="1507870"/>
    <lineage>
        <taxon>Eukaryota</taxon>
        <taxon>Fungi</taxon>
        <taxon>Dikarya</taxon>
        <taxon>Ascomycota</taxon>
        <taxon>Pezizomycotina</taxon>
        <taxon>Dothideomycetes</taxon>
        <taxon>Dothideomycetidae</taxon>
        <taxon>Cladosporiales</taxon>
        <taxon>Cladosporiaceae</taxon>
        <taxon>Cryoendolithus</taxon>
    </lineage>
</organism>
<gene>
    <name evidence="3" type="ORF">B0A48_12654</name>
</gene>
<dbReference type="Gene3D" id="2.60.120.200">
    <property type="match status" value="1"/>
</dbReference>
<feature type="chain" id="PRO_5012618997" description="GH16 domain-containing protein" evidence="1">
    <location>
        <begin position="25"/>
        <end position="361"/>
    </location>
</feature>
<protein>
    <recommendedName>
        <fullName evidence="2">GH16 domain-containing protein</fullName>
    </recommendedName>
</protein>
<comment type="caution">
    <text evidence="3">The sequence shown here is derived from an EMBL/GenBank/DDBJ whole genome shotgun (WGS) entry which is preliminary data.</text>
</comment>
<dbReference type="InterPro" id="IPR000757">
    <property type="entry name" value="Beta-glucanase-like"/>
</dbReference>